<feature type="compositionally biased region" description="Pro residues" evidence="1">
    <location>
        <begin position="82"/>
        <end position="99"/>
    </location>
</feature>
<evidence type="ECO:0000313" key="3">
    <source>
        <dbReference type="Proteomes" id="UP000324222"/>
    </source>
</evidence>
<sequence length="224" mass="24486">MSRRFVDTGFEPTSRRLLGGCHAWGVTGRITGPRAYLTASRRGDAPVTSCRAHTEGCTKLNKIASRSFSTACPSSAFPPPHPIPPCPPATRHPTPPPPAHGTSLDPDLTGESPLVCPAPYTPPPTLLPEHLPSGSTIQEFSDHRRLVLLHAAAPRATPRPNYFKNYLSRPDITLPSFASPSTLYARTYTAIHQPLRYTLSQDQFSPRQYSLIIHAGHNDSPRRS</sequence>
<protein>
    <submittedName>
        <fullName evidence="2">Uncharacterized protein</fullName>
    </submittedName>
</protein>
<evidence type="ECO:0000256" key="1">
    <source>
        <dbReference type="SAM" id="MobiDB-lite"/>
    </source>
</evidence>
<dbReference type="AlphaFoldDB" id="A0A5B7CT23"/>
<name>A0A5B7CT23_PORTR</name>
<proteinExistence type="predicted"/>
<dbReference type="Proteomes" id="UP000324222">
    <property type="component" value="Unassembled WGS sequence"/>
</dbReference>
<gene>
    <name evidence="2" type="ORF">E2C01_005085</name>
</gene>
<evidence type="ECO:0000313" key="2">
    <source>
        <dbReference type="EMBL" id="MPC12395.1"/>
    </source>
</evidence>
<keyword evidence="3" id="KW-1185">Reference proteome</keyword>
<accession>A0A5B7CT23</accession>
<comment type="caution">
    <text evidence="2">The sequence shown here is derived from an EMBL/GenBank/DDBJ whole genome shotgun (WGS) entry which is preliminary data.</text>
</comment>
<organism evidence="2 3">
    <name type="scientific">Portunus trituberculatus</name>
    <name type="common">Swimming crab</name>
    <name type="synonym">Neptunus trituberculatus</name>
    <dbReference type="NCBI Taxonomy" id="210409"/>
    <lineage>
        <taxon>Eukaryota</taxon>
        <taxon>Metazoa</taxon>
        <taxon>Ecdysozoa</taxon>
        <taxon>Arthropoda</taxon>
        <taxon>Crustacea</taxon>
        <taxon>Multicrustacea</taxon>
        <taxon>Malacostraca</taxon>
        <taxon>Eumalacostraca</taxon>
        <taxon>Eucarida</taxon>
        <taxon>Decapoda</taxon>
        <taxon>Pleocyemata</taxon>
        <taxon>Brachyura</taxon>
        <taxon>Eubrachyura</taxon>
        <taxon>Portunoidea</taxon>
        <taxon>Portunidae</taxon>
        <taxon>Portuninae</taxon>
        <taxon>Portunus</taxon>
    </lineage>
</organism>
<dbReference type="EMBL" id="VSRR010000214">
    <property type="protein sequence ID" value="MPC12395.1"/>
    <property type="molecule type" value="Genomic_DNA"/>
</dbReference>
<reference evidence="2 3" key="1">
    <citation type="submission" date="2019-05" db="EMBL/GenBank/DDBJ databases">
        <title>Another draft genome of Portunus trituberculatus and its Hox gene families provides insights of decapod evolution.</title>
        <authorList>
            <person name="Jeong J.-H."/>
            <person name="Song I."/>
            <person name="Kim S."/>
            <person name="Choi T."/>
            <person name="Kim D."/>
            <person name="Ryu S."/>
            <person name="Kim W."/>
        </authorList>
    </citation>
    <scope>NUCLEOTIDE SEQUENCE [LARGE SCALE GENOMIC DNA]</scope>
    <source>
        <tissue evidence="2">Muscle</tissue>
    </source>
</reference>
<feature type="region of interest" description="Disordered" evidence="1">
    <location>
        <begin position="82"/>
        <end position="135"/>
    </location>
</feature>